<gene>
    <name evidence="5" type="ORF">H4F90_12980</name>
</gene>
<dbReference type="EMBL" id="JACIVI010000005">
    <property type="protein sequence ID" value="MBB1162891.1"/>
    <property type="molecule type" value="Genomic_DNA"/>
</dbReference>
<dbReference type="PANTHER" id="PTHR30093">
    <property type="entry name" value="GENERAL SECRETION PATHWAY PROTEIN G"/>
    <property type="match status" value="1"/>
</dbReference>
<dbReference type="InterPro" id="IPR045584">
    <property type="entry name" value="Pilin-like"/>
</dbReference>
<evidence type="ECO:0000313" key="5">
    <source>
        <dbReference type="EMBL" id="MBB1162891.1"/>
    </source>
</evidence>
<comment type="similarity">
    <text evidence="1 3">Belongs to the N-Me-Phe pilin family.</text>
</comment>
<evidence type="ECO:0000256" key="1">
    <source>
        <dbReference type="ARBA" id="ARBA00005233"/>
    </source>
</evidence>
<organism evidence="5 6">
    <name type="scientific">Aquariibacter albus</name>
    <dbReference type="NCBI Taxonomy" id="2759899"/>
    <lineage>
        <taxon>Bacteria</taxon>
        <taxon>Pseudomonadati</taxon>
        <taxon>Pseudomonadota</taxon>
        <taxon>Betaproteobacteria</taxon>
        <taxon>Burkholderiales</taxon>
        <taxon>Sphaerotilaceae</taxon>
        <taxon>Aquariibacter</taxon>
    </lineage>
</organism>
<keyword evidence="4" id="KW-0472">Membrane</keyword>
<dbReference type="InterPro" id="IPR012902">
    <property type="entry name" value="N_methyl_site"/>
</dbReference>
<evidence type="ECO:0000313" key="6">
    <source>
        <dbReference type="Proteomes" id="UP000586093"/>
    </source>
</evidence>
<dbReference type="NCBIfam" id="TIGR02532">
    <property type="entry name" value="IV_pilin_GFxxxE"/>
    <property type="match status" value="1"/>
</dbReference>
<dbReference type="AlphaFoldDB" id="A0A839HU05"/>
<evidence type="ECO:0000256" key="4">
    <source>
        <dbReference type="SAM" id="Phobius"/>
    </source>
</evidence>
<dbReference type="InterPro" id="IPR001082">
    <property type="entry name" value="Pilin"/>
</dbReference>
<evidence type="ECO:0000256" key="3">
    <source>
        <dbReference type="RuleBase" id="RU000389"/>
    </source>
</evidence>
<dbReference type="Pfam" id="PF07963">
    <property type="entry name" value="N_methyl"/>
    <property type="match status" value="1"/>
</dbReference>
<dbReference type="GO" id="GO:0043107">
    <property type="term" value="P:type IV pilus-dependent motility"/>
    <property type="evidence" value="ECO:0007669"/>
    <property type="project" value="TreeGrafter"/>
</dbReference>
<comment type="caution">
    <text evidence="5">The sequence shown here is derived from an EMBL/GenBank/DDBJ whole genome shotgun (WGS) entry which is preliminary data.</text>
</comment>
<keyword evidence="6" id="KW-1185">Reference proteome</keyword>
<dbReference type="Gene3D" id="3.30.700.10">
    <property type="entry name" value="Glycoprotein, Type 4 Pilin"/>
    <property type="match status" value="1"/>
</dbReference>
<keyword evidence="3" id="KW-0281">Fimbrium</keyword>
<dbReference type="GO" id="GO:0044096">
    <property type="term" value="C:type IV pilus"/>
    <property type="evidence" value="ECO:0007669"/>
    <property type="project" value="TreeGrafter"/>
</dbReference>
<feature type="transmembrane region" description="Helical" evidence="4">
    <location>
        <begin position="21"/>
        <end position="39"/>
    </location>
</feature>
<keyword evidence="2" id="KW-0488">Methylation</keyword>
<proteinExistence type="inferred from homology"/>
<dbReference type="Pfam" id="PF00114">
    <property type="entry name" value="Pilin"/>
    <property type="match status" value="1"/>
</dbReference>
<keyword evidence="4" id="KW-0812">Transmembrane</keyword>
<accession>A0A839HU05</accession>
<dbReference type="PANTHER" id="PTHR30093:SF34">
    <property type="entry name" value="PREPILIN PEPTIDASE-DEPENDENT PROTEIN D"/>
    <property type="match status" value="1"/>
</dbReference>
<dbReference type="PROSITE" id="PS00409">
    <property type="entry name" value="PROKAR_NTER_METHYL"/>
    <property type="match status" value="1"/>
</dbReference>
<dbReference type="SUPFAM" id="SSF54523">
    <property type="entry name" value="Pili subunits"/>
    <property type="match status" value="1"/>
</dbReference>
<reference evidence="5 6" key="1">
    <citation type="submission" date="2020-08" db="EMBL/GenBank/DDBJ databases">
        <title>Aquariorum lacteus gen. nov., sp. nov., a new member of the family Comamonadaceae, isolated from freshwater aquarium.</title>
        <authorList>
            <person name="Chun S.-J."/>
        </authorList>
    </citation>
    <scope>NUCLEOTIDE SEQUENCE [LARGE SCALE GENOMIC DNA]</scope>
    <source>
        <strain evidence="5 6">SJAQ100</strain>
    </source>
</reference>
<sequence length="149" mass="15593">MTTTRRRLARRAQKGFTLIELMIVVAIIGILAAVALPAYQNYIKRAAYSEVIAAMEPYKLGVTECFQTEGALASCDVLGEAGIPSGFTSTSGIVNNVAITATTAALVATPNAAKGILATETCTLTPTVAGERLTWAYSGACLTQGYVKN</sequence>
<keyword evidence="4" id="KW-1133">Transmembrane helix</keyword>
<dbReference type="RefSeq" id="WP_182665274.1">
    <property type="nucleotide sequence ID" value="NZ_JACIVI010000005.1"/>
</dbReference>
<dbReference type="GO" id="GO:0007155">
    <property type="term" value="P:cell adhesion"/>
    <property type="evidence" value="ECO:0007669"/>
    <property type="project" value="InterPro"/>
</dbReference>
<evidence type="ECO:0000256" key="2">
    <source>
        <dbReference type="ARBA" id="ARBA00022481"/>
    </source>
</evidence>
<protein>
    <submittedName>
        <fullName evidence="5">Prepilin-type N-terminal cleavage/methylation domain-containing protein</fullName>
    </submittedName>
</protein>
<name>A0A839HU05_9BURK</name>
<dbReference type="Proteomes" id="UP000586093">
    <property type="component" value="Unassembled WGS sequence"/>
</dbReference>